<keyword evidence="6 9" id="KW-0238">DNA-binding</keyword>
<dbReference type="Pfam" id="PF17864">
    <property type="entry name" value="AAA_lid_4"/>
    <property type="match status" value="1"/>
</dbReference>
<dbReference type="GO" id="GO:0000400">
    <property type="term" value="F:four-way junction DNA binding"/>
    <property type="evidence" value="ECO:0007669"/>
    <property type="project" value="UniProtKB-UniRule"/>
</dbReference>
<dbReference type="GO" id="GO:0005737">
    <property type="term" value="C:cytoplasm"/>
    <property type="evidence" value="ECO:0007669"/>
    <property type="project" value="UniProtKB-SubCell"/>
</dbReference>
<keyword evidence="5 9" id="KW-0067">ATP-binding</keyword>
<feature type="binding site" evidence="9">
    <location>
        <position position="52"/>
    </location>
    <ligand>
        <name>ATP</name>
        <dbReference type="ChEBI" id="CHEBI:30616"/>
    </ligand>
</feature>
<dbReference type="KEGG" id="mcob:NCTC10184_00409"/>
<comment type="catalytic activity">
    <reaction evidence="9">
        <text>ATP + H2O = ADP + phosphate + H(+)</text>
        <dbReference type="Rhea" id="RHEA:13065"/>
        <dbReference type="ChEBI" id="CHEBI:15377"/>
        <dbReference type="ChEBI" id="CHEBI:15378"/>
        <dbReference type="ChEBI" id="CHEBI:30616"/>
        <dbReference type="ChEBI" id="CHEBI:43474"/>
        <dbReference type="ChEBI" id="CHEBI:456216"/>
    </reaction>
</comment>
<feature type="binding site" evidence="9">
    <location>
        <position position="7"/>
    </location>
    <ligand>
        <name>ATP</name>
        <dbReference type="ChEBI" id="CHEBI:30616"/>
    </ligand>
</feature>
<evidence type="ECO:0000256" key="4">
    <source>
        <dbReference type="ARBA" id="ARBA00022801"/>
    </source>
</evidence>
<comment type="caution">
    <text evidence="9">Lacks conserved residue(s) required for the propagation of feature annotation.</text>
</comment>
<dbReference type="EC" id="3.6.4.-" evidence="9"/>
<dbReference type="Gene3D" id="3.40.50.300">
    <property type="entry name" value="P-loop containing nucleotide triphosphate hydrolases"/>
    <property type="match status" value="1"/>
</dbReference>
<evidence type="ECO:0000256" key="5">
    <source>
        <dbReference type="ARBA" id="ARBA00022840"/>
    </source>
</evidence>
<feature type="binding site" evidence="9">
    <location>
        <position position="296"/>
    </location>
    <ligand>
        <name>DNA</name>
        <dbReference type="ChEBI" id="CHEBI:16991"/>
    </ligand>
</feature>
<accession>A0A449BAE7</accession>
<dbReference type="InterPro" id="IPR008823">
    <property type="entry name" value="RuvB_wg_C"/>
</dbReference>
<evidence type="ECO:0000256" key="7">
    <source>
        <dbReference type="ARBA" id="ARBA00023172"/>
    </source>
</evidence>
<keyword evidence="4 9" id="KW-0378">Hydrolase</keyword>
<dbReference type="InterPro" id="IPR008824">
    <property type="entry name" value="RuvB-like_N"/>
</dbReference>
<dbReference type="InterPro" id="IPR041445">
    <property type="entry name" value="AAA_lid_4"/>
</dbReference>
<dbReference type="EMBL" id="LR215043">
    <property type="protein sequence ID" value="VEU78180.1"/>
    <property type="molecule type" value="Genomic_DNA"/>
</dbReference>
<keyword evidence="12" id="KW-1185">Reference proteome</keyword>
<feature type="region of interest" description="Small ATPAse domain (RuvB-S)" evidence="9">
    <location>
        <begin position="168"/>
        <end position="238"/>
    </location>
</feature>
<feature type="region of interest" description="Head domain (RuvB-H)" evidence="9">
    <location>
        <begin position="241"/>
        <end position="320"/>
    </location>
</feature>
<feature type="binding site" evidence="9">
    <location>
        <position position="48"/>
    </location>
    <ligand>
        <name>ATP</name>
        <dbReference type="ChEBI" id="CHEBI:30616"/>
    </ligand>
</feature>
<comment type="function">
    <text evidence="9">The RuvA-RuvB-RuvC complex processes Holliday junction (HJ) DNA during genetic recombination and DNA repair, while the RuvA-RuvB complex plays an important role in the rescue of blocked DNA replication forks via replication fork reversal (RFR). RuvA specifically binds to HJ cruciform DNA, conferring on it an open structure. The RuvB hexamer acts as an ATP-dependent pump, pulling dsDNA into and through the RuvAB complex. RuvB forms 2 homohexamers on either side of HJ DNA bound by 1 or 2 RuvA tetramers; 4 subunits per hexamer contact DNA at a time. Coordinated motions by a converter formed by DNA-disengaged RuvB subunits stimulates ATP hydrolysis and nucleotide exchange. Immobilization of the converter enables RuvB to convert the ATP-contained energy into a lever motion, pulling 2 nucleotides of DNA out of the RuvA tetramer per ATP hydrolyzed, thus driving DNA branch migration. The RuvB motors rotate together with the DNA substrate, which together with the progressing nucleotide cycle form the mechanistic basis for DNA recombination by continuous HJ branch migration. Branch migration allows RuvC to scan DNA until it finds its consensus sequence, where it cleaves and resolves cruciform DNA.</text>
</comment>
<dbReference type="CDD" id="cd00009">
    <property type="entry name" value="AAA"/>
    <property type="match status" value="1"/>
</dbReference>
<dbReference type="NCBIfam" id="TIGR00635">
    <property type="entry name" value="ruvB"/>
    <property type="match status" value="1"/>
</dbReference>
<dbReference type="InterPro" id="IPR036390">
    <property type="entry name" value="WH_DNA-bd_sf"/>
</dbReference>
<evidence type="ECO:0000256" key="6">
    <source>
        <dbReference type="ARBA" id="ARBA00023125"/>
    </source>
</evidence>
<dbReference type="Gene3D" id="1.10.10.10">
    <property type="entry name" value="Winged helix-like DNA-binding domain superfamily/Winged helix DNA-binding domain"/>
    <property type="match status" value="1"/>
</dbReference>
<evidence type="ECO:0000313" key="12">
    <source>
        <dbReference type="Proteomes" id="UP000290876"/>
    </source>
</evidence>
<keyword evidence="11" id="KW-0347">Helicase</keyword>
<keyword evidence="7 9" id="KW-0233">DNA recombination</keyword>
<evidence type="ECO:0000256" key="9">
    <source>
        <dbReference type="HAMAP-Rule" id="MF_00016"/>
    </source>
</evidence>
<dbReference type="InterPro" id="IPR036388">
    <property type="entry name" value="WH-like_DNA-bd_sf"/>
</dbReference>
<keyword evidence="1 9" id="KW-0963">Cytoplasm</keyword>
<dbReference type="GO" id="GO:0005524">
    <property type="term" value="F:ATP binding"/>
    <property type="evidence" value="ECO:0007669"/>
    <property type="project" value="UniProtKB-UniRule"/>
</dbReference>
<evidence type="ECO:0000256" key="2">
    <source>
        <dbReference type="ARBA" id="ARBA00022741"/>
    </source>
</evidence>
<dbReference type="GO" id="GO:0016887">
    <property type="term" value="F:ATP hydrolysis activity"/>
    <property type="evidence" value="ECO:0007669"/>
    <property type="project" value="RHEA"/>
</dbReference>
<organism evidence="11 12">
    <name type="scientific">Mycoplasmopsis columbinasalis</name>
    <dbReference type="NCBI Taxonomy" id="114880"/>
    <lineage>
        <taxon>Bacteria</taxon>
        <taxon>Bacillati</taxon>
        <taxon>Mycoplasmatota</taxon>
        <taxon>Mycoplasmoidales</taxon>
        <taxon>Metamycoplasmataceae</taxon>
        <taxon>Mycoplasmopsis</taxon>
    </lineage>
</organism>
<keyword evidence="8 9" id="KW-0234">DNA repair</keyword>
<evidence type="ECO:0000256" key="3">
    <source>
        <dbReference type="ARBA" id="ARBA00022763"/>
    </source>
</evidence>
<protein>
    <recommendedName>
        <fullName evidence="9">Holliday junction branch migration complex subunit RuvB</fullName>
        <ecNumber evidence="9">3.6.4.-</ecNumber>
    </recommendedName>
</protein>
<feature type="binding site" evidence="9">
    <location>
        <position position="301"/>
    </location>
    <ligand>
        <name>DNA</name>
        <dbReference type="ChEBI" id="CHEBI:16991"/>
    </ligand>
</feature>
<dbReference type="GO" id="GO:0006310">
    <property type="term" value="P:DNA recombination"/>
    <property type="evidence" value="ECO:0007669"/>
    <property type="project" value="UniProtKB-UniRule"/>
</dbReference>
<evidence type="ECO:0000259" key="10">
    <source>
        <dbReference type="SMART" id="SM00382"/>
    </source>
</evidence>
<dbReference type="GO" id="GO:0009378">
    <property type="term" value="F:four-way junction helicase activity"/>
    <property type="evidence" value="ECO:0007669"/>
    <property type="project" value="InterPro"/>
</dbReference>
<feature type="binding site" evidence="9">
    <location>
        <position position="167"/>
    </location>
    <ligand>
        <name>ATP</name>
        <dbReference type="ChEBI" id="CHEBI:30616"/>
    </ligand>
</feature>
<feature type="binding site" evidence="9">
    <location>
        <begin position="114"/>
        <end position="116"/>
    </location>
    <ligand>
        <name>ATP</name>
        <dbReference type="ChEBI" id="CHEBI:30616"/>
    </ligand>
</feature>
<dbReference type="GO" id="GO:0006281">
    <property type="term" value="P:DNA repair"/>
    <property type="evidence" value="ECO:0007669"/>
    <property type="project" value="UniProtKB-UniRule"/>
</dbReference>
<dbReference type="InterPro" id="IPR027417">
    <property type="entry name" value="P-loop_NTPase"/>
</dbReference>
<dbReference type="RefSeq" id="WP_129623023.1">
    <property type="nucleotide sequence ID" value="NZ_LR215043.1"/>
</dbReference>
<dbReference type="SMART" id="SM00382">
    <property type="entry name" value="AAA"/>
    <property type="match status" value="1"/>
</dbReference>
<dbReference type="NCBIfam" id="NF000868">
    <property type="entry name" value="PRK00080.1"/>
    <property type="match status" value="1"/>
</dbReference>
<name>A0A449BAE7_9BACT</name>
<comment type="similarity">
    <text evidence="9">Belongs to the RuvB family.</text>
</comment>
<feature type="domain" description="AAA+ ATPase" evidence="10">
    <location>
        <begin position="37"/>
        <end position="168"/>
    </location>
</feature>
<dbReference type="PANTHER" id="PTHR42848">
    <property type="match status" value="1"/>
</dbReference>
<gene>
    <name evidence="9 11" type="primary">ruvB</name>
    <name evidence="11" type="ORF">NCTC10184_00409</name>
</gene>
<reference evidence="11 12" key="1">
    <citation type="submission" date="2019-01" db="EMBL/GenBank/DDBJ databases">
        <authorList>
            <consortium name="Pathogen Informatics"/>
        </authorList>
    </citation>
    <scope>NUCLEOTIDE SEQUENCE [LARGE SCALE GENOMIC DNA]</scope>
    <source>
        <strain evidence="11 12">NCTC10184</strain>
    </source>
</reference>
<dbReference type="Pfam" id="PF05491">
    <property type="entry name" value="WHD_RuvB"/>
    <property type="match status" value="1"/>
</dbReference>
<keyword evidence="2 9" id="KW-0547">Nucleotide-binding</keyword>
<proteinExistence type="inferred from homology"/>
<dbReference type="AlphaFoldDB" id="A0A449BAE7"/>
<keyword evidence="3 9" id="KW-0227">DNA damage</keyword>
<dbReference type="Pfam" id="PF05496">
    <property type="entry name" value="RuvB_N"/>
    <property type="match status" value="1"/>
</dbReference>
<evidence type="ECO:0000313" key="11">
    <source>
        <dbReference type="EMBL" id="VEU78180.1"/>
    </source>
</evidence>
<evidence type="ECO:0000256" key="8">
    <source>
        <dbReference type="ARBA" id="ARBA00023204"/>
    </source>
</evidence>
<comment type="subcellular location">
    <subcellularLocation>
        <location evidence="9">Cytoplasm</location>
    </subcellularLocation>
</comment>
<comment type="subunit">
    <text evidence="9">Homohexamer. Forms an RuvA(8)-RuvB(12)-Holliday junction (HJ) complex. HJ DNA is sandwiched between 2 RuvA tetramers; dsDNA enters through RuvA and exits via RuvB. An RuvB hexamer assembles on each DNA strand where it exits the tetramer. Each RuvB hexamer is contacted by two RuvA subunits (via domain III) on 2 adjacent RuvB subunits; this complex drives branch migration. In the full resolvosome a probable DNA-RuvA(4)-RuvB(12)-RuvC(2) complex forms which resolves the HJ.</text>
</comment>
<comment type="domain">
    <text evidence="9">Has 3 domains, the large (RuvB-L) and small ATPase (RuvB-S) domains and the C-terminal head (RuvB-H) domain. The head domain binds DNA, while the ATPase domains jointly bind ATP, ADP or are empty depending on the state of the subunit in the translocation cycle. During a single DNA translocation step the structure of each domain remains the same, but their relative positions change.</text>
</comment>
<dbReference type="SUPFAM" id="SSF46785">
    <property type="entry name" value="Winged helix' DNA-binding domain"/>
    <property type="match status" value="1"/>
</dbReference>
<dbReference type="InterPro" id="IPR003593">
    <property type="entry name" value="AAA+_ATPase"/>
</dbReference>
<evidence type="ECO:0000256" key="1">
    <source>
        <dbReference type="ARBA" id="ARBA00022490"/>
    </source>
</evidence>
<sequence length="320" mass="36264">MNKVLLRPTNFEEFIGQQKLIVTLKTMISGSLFRKEPLDHILFYGPPGVGKTSLAMIIANELQAKIHFLQGNLLEKKADILTVFAAVGEGDIVFIDEIHGINKSVEELIYNAMEDFKIDMIIGPEGNTKVLRMNLNHFTLIGATTKPNLLSLPLKDRFGLKAKLDQYSVEDIKTILINNSKRLKIDVAGDVLDLIAQYSQNTPRIANHLLKRVYDFSIEKESAILTKASVLKTLKYLEIYKYGLNKDHIEYLKTLKDVFDGKYSSVDAIASIMNFNKENLIYDIEPLLLNHKLIVKSPRGRSITSKGIDYLLNVEFEDFT</sequence>
<dbReference type="InterPro" id="IPR004605">
    <property type="entry name" value="DNA_helicase_Holl-junc_RuvB"/>
</dbReference>
<feature type="binding site" evidence="9">
    <location>
        <position position="52"/>
    </location>
    <ligand>
        <name>Mg(2+)</name>
        <dbReference type="ChEBI" id="CHEBI:18420"/>
    </ligand>
</feature>
<dbReference type="Gene3D" id="1.10.8.60">
    <property type="match status" value="1"/>
</dbReference>
<feature type="binding site" evidence="9">
    <location>
        <position position="51"/>
    </location>
    <ligand>
        <name>ATP</name>
        <dbReference type="ChEBI" id="CHEBI:30616"/>
    </ligand>
</feature>
<dbReference type="OrthoDB" id="9804478at2"/>
<dbReference type="PANTHER" id="PTHR42848:SF1">
    <property type="entry name" value="HOLLIDAY JUNCTION BRANCH MIGRATION COMPLEX SUBUNIT RUVB"/>
    <property type="match status" value="1"/>
</dbReference>
<dbReference type="Proteomes" id="UP000290876">
    <property type="component" value="Chromosome"/>
</dbReference>
<dbReference type="GO" id="GO:0048476">
    <property type="term" value="C:Holliday junction resolvase complex"/>
    <property type="evidence" value="ECO:0007669"/>
    <property type="project" value="UniProtKB-UniRule"/>
</dbReference>
<feature type="binding site" evidence="9">
    <location>
        <position position="5"/>
    </location>
    <ligand>
        <name>ATP</name>
        <dbReference type="ChEBI" id="CHEBI:30616"/>
    </ligand>
</feature>
<dbReference type="SUPFAM" id="SSF52540">
    <property type="entry name" value="P-loop containing nucleoside triphosphate hydrolases"/>
    <property type="match status" value="1"/>
</dbReference>
<feature type="binding site" evidence="9">
    <location>
        <position position="157"/>
    </location>
    <ligand>
        <name>ATP</name>
        <dbReference type="ChEBI" id="CHEBI:30616"/>
    </ligand>
</feature>
<feature type="binding site" evidence="9">
    <location>
        <position position="204"/>
    </location>
    <ligand>
        <name>ATP</name>
        <dbReference type="ChEBI" id="CHEBI:30616"/>
    </ligand>
</feature>
<dbReference type="HAMAP" id="MF_00016">
    <property type="entry name" value="DNA_HJ_migration_RuvB"/>
    <property type="match status" value="1"/>
</dbReference>
<feature type="binding site" evidence="9">
    <location>
        <position position="53"/>
    </location>
    <ligand>
        <name>ATP</name>
        <dbReference type="ChEBI" id="CHEBI:30616"/>
    </ligand>
</feature>